<keyword evidence="1" id="KW-0472">Membrane</keyword>
<keyword evidence="1" id="KW-1133">Transmembrane helix</keyword>
<protein>
    <recommendedName>
        <fullName evidence="4">DUF3592 domain-containing protein</fullName>
    </recommendedName>
</protein>
<dbReference type="KEGG" id="ksk:KSE_56600"/>
<keyword evidence="1" id="KW-0812">Transmembrane</keyword>
<dbReference type="EMBL" id="AP010968">
    <property type="protein sequence ID" value="BAJ31433.1"/>
    <property type="molecule type" value="Genomic_DNA"/>
</dbReference>
<evidence type="ECO:0008006" key="4">
    <source>
        <dbReference type="Google" id="ProtNLM"/>
    </source>
</evidence>
<gene>
    <name evidence="2" type="ordered locus">KSE_56600</name>
</gene>
<accession>E4N0A5</accession>
<keyword evidence="3" id="KW-1185">Reference proteome</keyword>
<dbReference type="PATRIC" id="fig|452652.3.peg.5666"/>
<dbReference type="STRING" id="452652.KSE_56600"/>
<evidence type="ECO:0000256" key="1">
    <source>
        <dbReference type="SAM" id="Phobius"/>
    </source>
</evidence>
<dbReference type="AlphaFoldDB" id="E4N0A5"/>
<dbReference type="HOGENOM" id="CLU_1271647_0_0_11"/>
<reference evidence="2 3" key="1">
    <citation type="journal article" date="2010" name="DNA Res.">
        <title>Genome sequence of Kitasatospora setae NBRC 14216T: an evolutionary snapshot of the family Streptomycetaceae.</title>
        <authorList>
            <person name="Ichikawa N."/>
            <person name="Oguchi A."/>
            <person name="Ikeda H."/>
            <person name="Ishikawa J."/>
            <person name="Kitani S."/>
            <person name="Watanabe Y."/>
            <person name="Nakamura S."/>
            <person name="Katano Y."/>
            <person name="Kishi E."/>
            <person name="Sasagawa M."/>
            <person name="Ankai A."/>
            <person name="Fukui S."/>
            <person name="Hashimoto Y."/>
            <person name="Kamata S."/>
            <person name="Otoguro M."/>
            <person name="Tanikawa S."/>
            <person name="Nihira T."/>
            <person name="Horinouchi S."/>
            <person name="Ohnishi Y."/>
            <person name="Hayakawa M."/>
            <person name="Kuzuyama T."/>
            <person name="Arisawa A."/>
            <person name="Nomoto F."/>
            <person name="Miura H."/>
            <person name="Takahashi Y."/>
            <person name="Fujita N."/>
        </authorList>
    </citation>
    <scope>NUCLEOTIDE SEQUENCE [LARGE SCALE GENOMIC DNA]</scope>
    <source>
        <strain evidence="3">ATCC 33774 / DSM 43861 / JCM 3304 / KCC A-0304 / NBRC 14216 / KM-6054</strain>
    </source>
</reference>
<name>E4N0A5_KITSK</name>
<proteinExistence type="predicted"/>
<dbReference type="Proteomes" id="UP000007076">
    <property type="component" value="Chromosome"/>
</dbReference>
<organism evidence="2 3">
    <name type="scientific">Kitasatospora setae (strain ATCC 33774 / DSM 43861 / JCM 3304 / KCC A-0304 / NBRC 14216 / KM-6054)</name>
    <name type="common">Streptomyces setae</name>
    <dbReference type="NCBI Taxonomy" id="452652"/>
    <lineage>
        <taxon>Bacteria</taxon>
        <taxon>Bacillati</taxon>
        <taxon>Actinomycetota</taxon>
        <taxon>Actinomycetes</taxon>
        <taxon>Kitasatosporales</taxon>
        <taxon>Streptomycetaceae</taxon>
        <taxon>Kitasatospora</taxon>
    </lineage>
</organism>
<feature type="transmembrane region" description="Helical" evidence="1">
    <location>
        <begin position="33"/>
        <end position="58"/>
    </location>
</feature>
<feature type="transmembrane region" description="Helical" evidence="1">
    <location>
        <begin position="173"/>
        <end position="191"/>
    </location>
</feature>
<evidence type="ECO:0000313" key="2">
    <source>
        <dbReference type="EMBL" id="BAJ31433.1"/>
    </source>
</evidence>
<dbReference type="RefSeq" id="WP_014138730.1">
    <property type="nucleotide sequence ID" value="NC_016109.1"/>
</dbReference>
<sequence length="195" mass="20715">MFWVGLLLFVVVGGELGAVVRGAGSLGNDDGSGVVQFVIGVNAVPWTALLAAAVTYGGRRRQFGLDRKSPLSPALARIEDAEATGEGPDHRLKLDLTVAPEGRPAYRAHATAKVNVMHLREFEAGRTLGVSYDPERPWRIQAPSRCADSGALIPLDTAPESSRVTEPKVPLRGPLLGVLAAILLGLAAYYVKYGF</sequence>
<evidence type="ECO:0000313" key="3">
    <source>
        <dbReference type="Proteomes" id="UP000007076"/>
    </source>
</evidence>